<protein>
    <recommendedName>
        <fullName evidence="4">DUF2282 domain-containing protein</fullName>
    </recommendedName>
</protein>
<name>A0A974NVA6_9SPHN</name>
<evidence type="ECO:0000313" key="3">
    <source>
        <dbReference type="Proteomes" id="UP000595894"/>
    </source>
</evidence>
<keyword evidence="3" id="KW-1185">Reference proteome</keyword>
<keyword evidence="1" id="KW-0732">Signal</keyword>
<proteinExistence type="predicted"/>
<reference evidence="3" key="1">
    <citation type="submission" date="2020-09" db="EMBL/GenBank/DDBJ databases">
        <title>Sphingomonas sp., a new species isolated from pork steak.</title>
        <authorList>
            <person name="Heidler von Heilborn D."/>
        </authorList>
    </citation>
    <scope>NUCLEOTIDE SEQUENCE [LARGE SCALE GENOMIC DNA]</scope>
</reference>
<dbReference type="RefSeq" id="WP_202094450.1">
    <property type="nucleotide sequence ID" value="NZ_CP061035.1"/>
</dbReference>
<gene>
    <name evidence="2" type="ORF">H5J25_02545</name>
</gene>
<evidence type="ECO:0000313" key="2">
    <source>
        <dbReference type="EMBL" id="QQV77689.1"/>
    </source>
</evidence>
<evidence type="ECO:0000256" key="1">
    <source>
        <dbReference type="SAM" id="SignalP"/>
    </source>
</evidence>
<evidence type="ECO:0008006" key="4">
    <source>
        <dbReference type="Google" id="ProtNLM"/>
    </source>
</evidence>
<dbReference type="EMBL" id="CP061035">
    <property type="protein sequence ID" value="QQV77689.1"/>
    <property type="molecule type" value="Genomic_DNA"/>
</dbReference>
<dbReference type="AlphaFoldDB" id="A0A974NVA6"/>
<sequence>MTKFAFIVGAFVSSIIAAAPAQAGRTAIDGNGGSPTVLSGYCDFNGQDCVTEQLGYQVSFDNGKTFSGPSILRAMAC</sequence>
<feature type="signal peptide" evidence="1">
    <location>
        <begin position="1"/>
        <end position="23"/>
    </location>
</feature>
<dbReference type="Proteomes" id="UP000595894">
    <property type="component" value="Chromosome"/>
</dbReference>
<dbReference type="KEGG" id="sari:H5J25_02545"/>
<accession>A0A974NVA6</accession>
<organism evidence="2 3">
    <name type="scientific">Sphingomonas aliaeris</name>
    <dbReference type="NCBI Taxonomy" id="2759526"/>
    <lineage>
        <taxon>Bacteria</taxon>
        <taxon>Pseudomonadati</taxon>
        <taxon>Pseudomonadota</taxon>
        <taxon>Alphaproteobacteria</taxon>
        <taxon>Sphingomonadales</taxon>
        <taxon>Sphingomonadaceae</taxon>
        <taxon>Sphingomonas</taxon>
    </lineage>
</organism>
<feature type="chain" id="PRO_5036801674" description="DUF2282 domain-containing protein" evidence="1">
    <location>
        <begin position="24"/>
        <end position="77"/>
    </location>
</feature>